<evidence type="ECO:0000313" key="1">
    <source>
        <dbReference type="EMBL" id="JAN73033.1"/>
    </source>
</evidence>
<reference evidence="1" key="1">
    <citation type="submission" date="2015-10" db="EMBL/GenBank/DDBJ databases">
        <title>EvidentialGene: Evidence-directed Construction of Complete mRNA Transcriptomes without Genomes.</title>
        <authorList>
            <person name="Gilbert D.G."/>
        </authorList>
    </citation>
    <scope>NUCLEOTIDE SEQUENCE</scope>
</reference>
<accession>A0A0P6BRI5</accession>
<organism evidence="1">
    <name type="scientific">Daphnia magna</name>
    <dbReference type="NCBI Taxonomy" id="35525"/>
    <lineage>
        <taxon>Eukaryota</taxon>
        <taxon>Metazoa</taxon>
        <taxon>Ecdysozoa</taxon>
        <taxon>Arthropoda</taxon>
        <taxon>Crustacea</taxon>
        <taxon>Branchiopoda</taxon>
        <taxon>Diplostraca</taxon>
        <taxon>Cladocera</taxon>
        <taxon>Anomopoda</taxon>
        <taxon>Daphniidae</taxon>
        <taxon>Daphnia</taxon>
    </lineage>
</organism>
<proteinExistence type="predicted"/>
<protein>
    <submittedName>
        <fullName evidence="1">Uncharacterized protein</fullName>
    </submittedName>
</protein>
<dbReference type="AlphaFoldDB" id="A0A0P6BRI5"/>
<dbReference type="EMBL" id="GDIQ01021704">
    <property type="protein sequence ID" value="JAN73033.1"/>
    <property type="molecule type" value="Transcribed_RNA"/>
</dbReference>
<sequence>MKILKNKRKNIQALKQTETLFSRWMKPHSQPTQWQPKYLYSFFNLTNAPMVTMKQSKLIIHLQRNNWEKD</sequence>
<name>A0A0P6BRI5_9CRUS</name>